<protein>
    <submittedName>
        <fullName evidence="2">Glycosyltransferase involved in cell wall biosynthesis</fullName>
    </submittedName>
</protein>
<dbReference type="Gene3D" id="3.40.50.2000">
    <property type="entry name" value="Glycogen Phosphorylase B"/>
    <property type="match status" value="2"/>
</dbReference>
<dbReference type="PANTHER" id="PTHR12526:SF630">
    <property type="entry name" value="GLYCOSYLTRANSFERASE"/>
    <property type="match status" value="1"/>
</dbReference>
<evidence type="ECO:0000259" key="1">
    <source>
        <dbReference type="Pfam" id="PF00534"/>
    </source>
</evidence>
<dbReference type="SUPFAM" id="SSF53756">
    <property type="entry name" value="UDP-Glycosyltransferase/glycogen phosphorylase"/>
    <property type="match status" value="1"/>
</dbReference>
<keyword evidence="2" id="KW-0808">Transferase</keyword>
<name>A0A7X0NJA5_9GAMM</name>
<dbReference type="Proteomes" id="UP000537141">
    <property type="component" value="Unassembled WGS sequence"/>
</dbReference>
<dbReference type="GO" id="GO:0016740">
    <property type="term" value="F:transferase activity"/>
    <property type="evidence" value="ECO:0007669"/>
    <property type="project" value="UniProtKB-KW"/>
</dbReference>
<evidence type="ECO:0000313" key="3">
    <source>
        <dbReference type="Proteomes" id="UP000537141"/>
    </source>
</evidence>
<dbReference type="RefSeq" id="WP_184425543.1">
    <property type="nucleotide sequence ID" value="NZ_AP027362.1"/>
</dbReference>
<evidence type="ECO:0000313" key="2">
    <source>
        <dbReference type="EMBL" id="MBB6544433.1"/>
    </source>
</evidence>
<dbReference type="InterPro" id="IPR001296">
    <property type="entry name" value="Glyco_trans_1"/>
</dbReference>
<gene>
    <name evidence="2" type="ORF">HNQ55_002966</name>
</gene>
<keyword evidence="3" id="KW-1185">Reference proteome</keyword>
<organism evidence="2 3">
    <name type="scientific">Thalassotalea piscium</name>
    <dbReference type="NCBI Taxonomy" id="1230533"/>
    <lineage>
        <taxon>Bacteria</taxon>
        <taxon>Pseudomonadati</taxon>
        <taxon>Pseudomonadota</taxon>
        <taxon>Gammaproteobacteria</taxon>
        <taxon>Alteromonadales</taxon>
        <taxon>Colwelliaceae</taxon>
        <taxon>Thalassotalea</taxon>
    </lineage>
</organism>
<feature type="domain" description="Glycosyl transferase family 1" evidence="1">
    <location>
        <begin position="210"/>
        <end position="351"/>
    </location>
</feature>
<dbReference type="EMBL" id="JACHHU010000029">
    <property type="protein sequence ID" value="MBB6544433.1"/>
    <property type="molecule type" value="Genomic_DNA"/>
</dbReference>
<dbReference type="AlphaFoldDB" id="A0A7X0NJA5"/>
<reference evidence="2 3" key="1">
    <citation type="submission" date="2020-08" db="EMBL/GenBank/DDBJ databases">
        <title>Genomic Encyclopedia of Type Strains, Phase IV (KMG-IV): sequencing the most valuable type-strain genomes for metagenomic binning, comparative biology and taxonomic classification.</title>
        <authorList>
            <person name="Goeker M."/>
        </authorList>
    </citation>
    <scope>NUCLEOTIDE SEQUENCE [LARGE SCALE GENOMIC DNA]</scope>
    <source>
        <strain evidence="2 3">DSM 26287</strain>
    </source>
</reference>
<dbReference type="CDD" id="cd03801">
    <property type="entry name" value="GT4_PimA-like"/>
    <property type="match status" value="1"/>
</dbReference>
<proteinExistence type="predicted"/>
<accession>A0A7X0NJA5</accession>
<sequence>MNLIISCEFHFYQTPDKQVWTTSSFSYDFWQRYLNCFESVIVIARVKNVAKAQAQWRPSSGKSVSFFNLPEYQGLFGLIKRLPKLILRLKAATKLEGMFLFRVPSQTASILTSLLPRQRTYALEVVGDPEDVFSSGVGGKMLAPILGYFSKRTLKKQCQRAVGVSYVTQHYLQQKYPSAAHAITSHYSSLQLNEKYFSQKPRVYTYPARKLVFIGSLNQLYKAPDILFKAFAKLVKRDCNFHLTVIGTGVHQLMLEQLAQALEIQHNITFTGEVNHQQVLSYLQHAEVFVLPSRTEGLPRAMIEAMAQGLPCVGSVAGGIPELLAPDFCVPINDINALYMALNTLCNNTQLLTAQSTINLAASNDYQEGVLTQRRTDFYQKLKDLNS</sequence>
<comment type="caution">
    <text evidence="2">The sequence shown here is derived from an EMBL/GenBank/DDBJ whole genome shotgun (WGS) entry which is preliminary data.</text>
</comment>
<dbReference type="PANTHER" id="PTHR12526">
    <property type="entry name" value="GLYCOSYLTRANSFERASE"/>
    <property type="match status" value="1"/>
</dbReference>
<dbReference type="Pfam" id="PF00534">
    <property type="entry name" value="Glycos_transf_1"/>
    <property type="match status" value="1"/>
</dbReference>